<accession>A0A450W926</accession>
<reference evidence="6" key="1">
    <citation type="submission" date="2019-02" db="EMBL/GenBank/DDBJ databases">
        <authorList>
            <person name="Gruber-Vodicka R. H."/>
            <person name="Seah K. B. B."/>
        </authorList>
    </citation>
    <scope>NUCLEOTIDE SEQUENCE</scope>
    <source>
        <strain evidence="6">BECK_S312</strain>
        <strain evidence="7">BECK_S426</strain>
    </source>
</reference>
<evidence type="ECO:0000313" key="7">
    <source>
        <dbReference type="EMBL" id="VFK28633.1"/>
    </source>
</evidence>
<evidence type="ECO:0000256" key="5">
    <source>
        <dbReference type="ARBA" id="ARBA00023014"/>
    </source>
</evidence>
<dbReference type="InterPro" id="IPR051198">
    <property type="entry name" value="BchE-like"/>
</dbReference>
<dbReference type="EMBL" id="CAADFP010000070">
    <property type="protein sequence ID" value="VFK28633.1"/>
    <property type="molecule type" value="Genomic_DNA"/>
</dbReference>
<proteinExistence type="predicted"/>
<keyword evidence="4" id="KW-0408">Iron</keyword>
<dbReference type="GO" id="GO:0046872">
    <property type="term" value="F:metal ion binding"/>
    <property type="evidence" value="ECO:0007669"/>
    <property type="project" value="UniProtKB-KW"/>
</dbReference>
<keyword evidence="3" id="KW-0479">Metal-binding</keyword>
<protein>
    <submittedName>
        <fullName evidence="6">Radical SAM superfamily enzyme YgiQ, UPF0313 family</fullName>
    </submittedName>
</protein>
<dbReference type="SFLD" id="SFLDS00029">
    <property type="entry name" value="Radical_SAM"/>
    <property type="match status" value="1"/>
</dbReference>
<sequence>MFRPQRLTIGLIEGPTVALFDPTGKNWTPMYRRNPLLSKQILMAQLAADGFDVRLVNLREGVYQESFGRVPWKEMLIDKVYLGNPIHSIDPRSCDAWGITANYMQEREVVSMVVHHVAGHGRPVVVGGSDAISQPDIYFAAGADAVVLDKTGAATCPVFRHLLRQPSTEPLAGVVFADGPRQAKRARPMSPEEWPLPSVEIAHRCLGAEYTGEAFIERLLGIGSVFPDIGCDRSCDFCQTPLYRVGYQRMTSARAIEWLVRQKEAGAGSTVMISDQFLTRVLTEQGHRDVLEIMQGARDIHMPIMWPNGLELAKATLGRGKVGRDMTPDDELIQALWGWDGENGTFLAYIPAERPTTRNTYSKVLPWPEHCEMMRRIVRAGVPVIIYGVIIGLPEDSQEDLLRLESAIRDLHDDLRSINADLDFQVAVYSISPIVGTPQWSYVNQAGLLRFDDPTLVGEFWIASCDTHHLSYQEISDWQLRLAEIGKGKSNLINYHGGLTGVNSGIIG</sequence>
<organism evidence="6">
    <name type="scientific">Candidatus Kentrum sp. LPFa</name>
    <dbReference type="NCBI Taxonomy" id="2126335"/>
    <lineage>
        <taxon>Bacteria</taxon>
        <taxon>Pseudomonadati</taxon>
        <taxon>Pseudomonadota</taxon>
        <taxon>Gammaproteobacteria</taxon>
        <taxon>Candidatus Kentrum</taxon>
    </lineage>
</organism>
<dbReference type="InterPro" id="IPR007197">
    <property type="entry name" value="rSAM"/>
</dbReference>
<evidence type="ECO:0000256" key="4">
    <source>
        <dbReference type="ARBA" id="ARBA00023004"/>
    </source>
</evidence>
<name>A0A450W926_9GAMM</name>
<keyword evidence="5" id="KW-0411">Iron-sulfur</keyword>
<evidence type="ECO:0000256" key="3">
    <source>
        <dbReference type="ARBA" id="ARBA00022723"/>
    </source>
</evidence>
<dbReference type="SFLD" id="SFLDG01082">
    <property type="entry name" value="B12-binding_domain_containing"/>
    <property type="match status" value="1"/>
</dbReference>
<comment type="cofactor">
    <cofactor evidence="1">
        <name>[4Fe-4S] cluster</name>
        <dbReference type="ChEBI" id="CHEBI:49883"/>
    </cofactor>
</comment>
<dbReference type="GO" id="GO:0051536">
    <property type="term" value="F:iron-sulfur cluster binding"/>
    <property type="evidence" value="ECO:0007669"/>
    <property type="project" value="UniProtKB-KW"/>
</dbReference>
<dbReference type="SUPFAM" id="SSF102114">
    <property type="entry name" value="Radical SAM enzymes"/>
    <property type="match status" value="1"/>
</dbReference>
<dbReference type="PANTHER" id="PTHR43409">
    <property type="entry name" value="ANAEROBIC MAGNESIUM-PROTOPORPHYRIN IX MONOMETHYL ESTER CYCLASE-RELATED"/>
    <property type="match status" value="1"/>
</dbReference>
<evidence type="ECO:0000313" key="6">
    <source>
        <dbReference type="EMBL" id="VFK13461.1"/>
    </source>
</evidence>
<evidence type="ECO:0000256" key="1">
    <source>
        <dbReference type="ARBA" id="ARBA00001966"/>
    </source>
</evidence>
<evidence type="ECO:0000256" key="2">
    <source>
        <dbReference type="ARBA" id="ARBA00022691"/>
    </source>
</evidence>
<dbReference type="GO" id="GO:0003824">
    <property type="term" value="F:catalytic activity"/>
    <property type="evidence" value="ECO:0007669"/>
    <property type="project" value="InterPro"/>
</dbReference>
<gene>
    <name evidence="6" type="ORF">BECKLPF1236A_GA0070988_100888</name>
    <name evidence="7" type="ORF">BECKLPF1236C_GA0070990_100708</name>
</gene>
<dbReference type="AlphaFoldDB" id="A0A450W926"/>
<keyword evidence="2" id="KW-0949">S-adenosyl-L-methionine</keyword>
<dbReference type="EMBL" id="CAADFM010000088">
    <property type="protein sequence ID" value="VFK13461.1"/>
    <property type="molecule type" value="Genomic_DNA"/>
</dbReference>
<dbReference type="InterPro" id="IPR058240">
    <property type="entry name" value="rSAM_sf"/>
</dbReference>